<evidence type="ECO:0000256" key="3">
    <source>
        <dbReference type="ARBA" id="ARBA00022679"/>
    </source>
</evidence>
<comment type="caution">
    <text evidence="6">The sequence shown here is derived from an EMBL/GenBank/DDBJ whole genome shotgun (WGS) entry which is preliminary data.</text>
</comment>
<dbReference type="InterPro" id="IPR002941">
    <property type="entry name" value="DNA_methylase_N4/N6"/>
</dbReference>
<reference evidence="6" key="1">
    <citation type="journal article" date="2015" name="Nature">
        <title>Complex archaea that bridge the gap between prokaryotes and eukaryotes.</title>
        <authorList>
            <person name="Spang A."/>
            <person name="Saw J.H."/>
            <person name="Jorgensen S.L."/>
            <person name="Zaremba-Niedzwiedzka K."/>
            <person name="Martijn J."/>
            <person name="Lind A.E."/>
            <person name="van Eijk R."/>
            <person name="Schleper C."/>
            <person name="Guy L."/>
            <person name="Ettema T.J."/>
        </authorList>
    </citation>
    <scope>NUCLEOTIDE SEQUENCE</scope>
</reference>
<protein>
    <recommendedName>
        <fullName evidence="5">DNA methylase N-4/N-6 domain-containing protein</fullName>
    </recommendedName>
</protein>
<feature type="region of interest" description="Disordered" evidence="4">
    <location>
        <begin position="256"/>
        <end position="400"/>
    </location>
</feature>
<feature type="compositionally biased region" description="Basic and acidic residues" evidence="4">
    <location>
        <begin position="369"/>
        <end position="395"/>
    </location>
</feature>
<gene>
    <name evidence="6" type="ORF">LCGC14_0313050</name>
</gene>
<dbReference type="PANTHER" id="PTHR13370:SF3">
    <property type="entry name" value="TRNA (GUANINE(10)-N2)-METHYLTRANSFERASE HOMOLOG"/>
    <property type="match status" value="1"/>
</dbReference>
<proteinExistence type="inferred from homology"/>
<feature type="domain" description="DNA methylase N-4/N-6" evidence="5">
    <location>
        <begin position="23"/>
        <end position="151"/>
    </location>
</feature>
<feature type="compositionally biased region" description="Polar residues" evidence="4">
    <location>
        <begin position="295"/>
        <end position="311"/>
    </location>
</feature>
<dbReference type="SUPFAM" id="SSF53335">
    <property type="entry name" value="S-adenosyl-L-methionine-dependent methyltransferases"/>
    <property type="match status" value="1"/>
</dbReference>
<dbReference type="GO" id="GO:0009007">
    <property type="term" value="F:site-specific DNA-methyltransferase (adenine-specific) activity"/>
    <property type="evidence" value="ECO:0007669"/>
    <property type="project" value="TreeGrafter"/>
</dbReference>
<dbReference type="EMBL" id="LAZR01000206">
    <property type="protein sequence ID" value="KKN82038.1"/>
    <property type="molecule type" value="Genomic_DNA"/>
</dbReference>
<name>A0A0F9WT82_9ZZZZ</name>
<feature type="region of interest" description="Disordered" evidence="4">
    <location>
        <begin position="466"/>
        <end position="487"/>
    </location>
</feature>
<dbReference type="InterPro" id="IPR029063">
    <property type="entry name" value="SAM-dependent_MTases_sf"/>
</dbReference>
<dbReference type="GO" id="GO:0005737">
    <property type="term" value="C:cytoplasm"/>
    <property type="evidence" value="ECO:0007669"/>
    <property type="project" value="TreeGrafter"/>
</dbReference>
<organism evidence="6">
    <name type="scientific">marine sediment metagenome</name>
    <dbReference type="NCBI Taxonomy" id="412755"/>
    <lineage>
        <taxon>unclassified sequences</taxon>
        <taxon>metagenomes</taxon>
        <taxon>ecological metagenomes</taxon>
    </lineage>
</organism>
<evidence type="ECO:0000256" key="1">
    <source>
        <dbReference type="ARBA" id="ARBA00006594"/>
    </source>
</evidence>
<dbReference type="AlphaFoldDB" id="A0A0F9WT82"/>
<keyword evidence="3" id="KW-0808">Transferase</keyword>
<feature type="compositionally biased region" description="Basic and acidic residues" evidence="4">
    <location>
        <begin position="271"/>
        <end position="294"/>
    </location>
</feature>
<dbReference type="PANTHER" id="PTHR13370">
    <property type="entry name" value="RNA METHYLASE-RELATED"/>
    <property type="match status" value="1"/>
</dbReference>
<comment type="similarity">
    <text evidence="1">Belongs to the N(4)/N(6)-methyltransferase family.</text>
</comment>
<evidence type="ECO:0000256" key="2">
    <source>
        <dbReference type="ARBA" id="ARBA00022603"/>
    </source>
</evidence>
<dbReference type="GO" id="GO:0003677">
    <property type="term" value="F:DNA binding"/>
    <property type="evidence" value="ECO:0007669"/>
    <property type="project" value="InterPro"/>
</dbReference>
<dbReference type="GO" id="GO:0008170">
    <property type="term" value="F:N-methyltransferase activity"/>
    <property type="evidence" value="ECO:0007669"/>
    <property type="project" value="InterPro"/>
</dbReference>
<feature type="region of interest" description="Disordered" evidence="4">
    <location>
        <begin position="511"/>
        <end position="540"/>
    </location>
</feature>
<dbReference type="InterPro" id="IPR002052">
    <property type="entry name" value="DNA_methylase_N6_adenine_CS"/>
</dbReference>
<evidence type="ECO:0000259" key="5">
    <source>
        <dbReference type="Pfam" id="PF01555"/>
    </source>
</evidence>
<evidence type="ECO:0000313" key="6">
    <source>
        <dbReference type="EMBL" id="KKN82038.1"/>
    </source>
</evidence>
<feature type="domain" description="DNA methylase N-4/N-6" evidence="5">
    <location>
        <begin position="557"/>
        <end position="632"/>
    </location>
</feature>
<evidence type="ECO:0000256" key="4">
    <source>
        <dbReference type="SAM" id="MobiDB-lite"/>
    </source>
</evidence>
<dbReference type="Pfam" id="PF01555">
    <property type="entry name" value="N6_N4_Mtase"/>
    <property type="match status" value="2"/>
</dbReference>
<keyword evidence="2" id="KW-0489">Methyltransferase</keyword>
<dbReference type="PROSITE" id="PS00092">
    <property type="entry name" value="N6_MTASE"/>
    <property type="match status" value="1"/>
</dbReference>
<sequence>MPNPEHVLADCVEHMASMEPDSVDAIVCDPPYGIRFMGKAWDGAEIEEAARKREAMGPSASRLASGRTTSGFTRSDYAGAYDRSTKGNLAFQEWSYNWATQALRVLKPGGHLVAFGSTRTHHRLMVALEDAGFEIRDTLCWLYGSGFPKSASVSKAIDKAAGAEREVVGRQQNWGRTRLEDGKVAYGDYAGEFSQTTPATEAAQQWDGWGTALKPSWEIIALCRKPLSERTVAANVLRWGVGGINIDSNRIKTHNSTYEEENRSGGQGLSRKAEARASARHELRGLRQADEAVDKSNQPRKITNDLQSTMPVESDDGSEQPQVEGWSVGLQAGGVSRPTGRHSAGYRQGVAARPERSPGEGTPPGNGESIRETTTEYRDGAPHQRGQEGQPDRKSSPIGVDRTRQGAFANNEAAGRGGGGKRQTESVAGDIGRWPANLVLAHSPECVEVGTKQVKSSTLLTTHHLAESENTSMSGKNYERNPRQNYAPDGTETVAAWECAPDCAVRLLDEQSGERGGSAPGFTRENHNSPVYSGPASSKDRMTVGYLDSGGASRFFYTAKVSPSERQQENGRSMHPTQKPVDLMRWLCRLVCPPNGLILDPFMGSGTTGIAALAEGFSFIGIEKEQEYYDMAVGREAQVGMGL</sequence>
<dbReference type="GO" id="GO:0032259">
    <property type="term" value="P:methylation"/>
    <property type="evidence" value="ECO:0007669"/>
    <property type="project" value="UniProtKB-KW"/>
</dbReference>
<dbReference type="Gene3D" id="3.40.50.150">
    <property type="entry name" value="Vaccinia Virus protein VP39"/>
    <property type="match status" value="2"/>
</dbReference>
<accession>A0A0F9WT82</accession>